<dbReference type="SUPFAM" id="SSF51735">
    <property type="entry name" value="NAD(P)-binding Rossmann-fold domains"/>
    <property type="match status" value="1"/>
</dbReference>
<protein>
    <submittedName>
        <fullName evidence="3">Gfo/Idh/MocA family oxidoreductase</fullName>
    </submittedName>
</protein>
<feature type="domain" description="GFO/IDH/MocA-like oxidoreductase" evidence="2">
    <location>
        <begin position="140"/>
        <end position="265"/>
    </location>
</feature>
<evidence type="ECO:0000313" key="3">
    <source>
        <dbReference type="EMBL" id="QHI68281.1"/>
    </source>
</evidence>
<dbReference type="KEGG" id="taer:GT409_02025"/>
<dbReference type="Pfam" id="PF22725">
    <property type="entry name" value="GFO_IDH_MocA_C3"/>
    <property type="match status" value="1"/>
</dbReference>
<dbReference type="Pfam" id="PF01408">
    <property type="entry name" value="GFO_IDH_MocA"/>
    <property type="match status" value="1"/>
</dbReference>
<dbReference type="PANTHER" id="PTHR43249">
    <property type="entry name" value="UDP-N-ACETYL-2-AMINO-2-DEOXY-D-GLUCURONATE OXIDASE"/>
    <property type="match status" value="1"/>
</dbReference>
<dbReference type="InterPro" id="IPR000683">
    <property type="entry name" value="Gfo/Idh/MocA-like_OxRdtase_N"/>
</dbReference>
<dbReference type="EMBL" id="CP047593">
    <property type="protein sequence ID" value="QHI68281.1"/>
    <property type="molecule type" value="Genomic_DNA"/>
</dbReference>
<dbReference type="PANTHER" id="PTHR43249:SF1">
    <property type="entry name" value="D-GLUCOSIDE 3-DEHYDROGENASE"/>
    <property type="match status" value="1"/>
</dbReference>
<name>A0A6P1M383_9BACT</name>
<dbReference type="InterPro" id="IPR052515">
    <property type="entry name" value="Gfo/Idh/MocA_Oxidoreductase"/>
</dbReference>
<evidence type="ECO:0000259" key="2">
    <source>
        <dbReference type="Pfam" id="PF22725"/>
    </source>
</evidence>
<dbReference type="GO" id="GO:0000166">
    <property type="term" value="F:nucleotide binding"/>
    <property type="evidence" value="ECO:0007669"/>
    <property type="project" value="InterPro"/>
</dbReference>
<dbReference type="RefSeq" id="WP_160626449.1">
    <property type="nucleotide sequence ID" value="NZ_CP047593.1"/>
</dbReference>
<dbReference type="SUPFAM" id="SSF55347">
    <property type="entry name" value="Glyceraldehyde-3-phosphate dehydrogenase-like, C-terminal domain"/>
    <property type="match status" value="1"/>
</dbReference>
<dbReference type="InterPro" id="IPR055170">
    <property type="entry name" value="GFO_IDH_MocA-like_dom"/>
</dbReference>
<feature type="domain" description="Gfo/Idh/MocA-like oxidoreductase N-terminal" evidence="1">
    <location>
        <begin position="9"/>
        <end position="131"/>
    </location>
</feature>
<evidence type="ECO:0000313" key="4">
    <source>
        <dbReference type="Proteomes" id="UP000464954"/>
    </source>
</evidence>
<proteinExistence type="predicted"/>
<keyword evidence="4" id="KW-1185">Reference proteome</keyword>
<evidence type="ECO:0000259" key="1">
    <source>
        <dbReference type="Pfam" id="PF01408"/>
    </source>
</evidence>
<dbReference type="Proteomes" id="UP000464954">
    <property type="component" value="Chromosome"/>
</dbReference>
<gene>
    <name evidence="3" type="ORF">GT409_02025</name>
</gene>
<dbReference type="InterPro" id="IPR036291">
    <property type="entry name" value="NAD(P)-bd_dom_sf"/>
</dbReference>
<dbReference type="Gene3D" id="3.30.360.10">
    <property type="entry name" value="Dihydrodipicolinate Reductase, domain 2"/>
    <property type="match status" value="1"/>
</dbReference>
<dbReference type="Gene3D" id="3.40.50.720">
    <property type="entry name" value="NAD(P)-binding Rossmann-like Domain"/>
    <property type="match status" value="1"/>
</dbReference>
<reference evidence="3 4" key="1">
    <citation type="submission" date="2020-01" db="EMBL/GenBank/DDBJ databases">
        <title>Ponticoccus aerotolerans gen. nov., sp. nov., an anaerobic bacterium and proposal of Ponticoccusceae fam. nov., Ponticoccusles ord. nov. and Ponticoccuse classis nov. in the phylum Kiritimatiellaeota.</title>
        <authorList>
            <person name="Zhou L.Y."/>
            <person name="Du Z.J."/>
        </authorList>
    </citation>
    <scope>NUCLEOTIDE SEQUENCE [LARGE SCALE GENOMIC DNA]</scope>
    <source>
        <strain evidence="3 4">S-5007</strain>
    </source>
</reference>
<organism evidence="3 4">
    <name type="scientific">Tichowtungia aerotolerans</name>
    <dbReference type="NCBI Taxonomy" id="2697043"/>
    <lineage>
        <taxon>Bacteria</taxon>
        <taxon>Pseudomonadati</taxon>
        <taxon>Kiritimatiellota</taxon>
        <taxon>Tichowtungiia</taxon>
        <taxon>Tichowtungiales</taxon>
        <taxon>Tichowtungiaceae</taxon>
        <taxon>Tichowtungia</taxon>
    </lineage>
</organism>
<accession>A0A6P1M383</accession>
<sequence length="410" mass="45618">MDIACETMNLAIVGCGGYAGYLIDRIADLPGLCRLVAVTTRRPDSDTARKFKAQGVAVLENIDELLETMTPEECPTLIIPTSIESHYEYTKKAIDAGFHVLLEKPPAATVQDVDRLIELQQSSDKWIAVNFQHLFNPMSQHLKKRLAGGEFGAVKSVRARALWMRPESYFSRSSWSGKLKVDGQWVLDGTIGNPLAHLLAEALYLATPKDGMATPVNVQAELYHGNDIESEDTSCLRLETEDGVPVFYCASLCSKEMTPIFCEIETENADICLVDYFQLSIRWKDGRIEEAETPDNNNDLDRLIMLETLVKSLSNNERPLITVEECRSYMLAWNGAFESFGVPAAVPESAVSSEINEMGPVRCIPGFLNMAEQASREMKLFSELGVEWAEPGKQIDLTEYTAFPSENKAL</sequence>
<dbReference type="AlphaFoldDB" id="A0A6P1M383"/>